<dbReference type="PANTHER" id="PTHR20883">
    <property type="entry name" value="PHYTANOYL-COA DIOXYGENASE DOMAIN CONTAINING 1"/>
    <property type="match status" value="1"/>
</dbReference>
<proteinExistence type="predicted"/>
<evidence type="ECO:0000256" key="1">
    <source>
        <dbReference type="ARBA" id="ARBA00001954"/>
    </source>
</evidence>
<comment type="caution">
    <text evidence="2">The sequence shown here is derived from an EMBL/GenBank/DDBJ whole genome shotgun (WGS) entry which is preliminary data.</text>
</comment>
<organism evidence="2 3">
    <name type="scientific">Thermogemmata fonticola</name>
    <dbReference type="NCBI Taxonomy" id="2755323"/>
    <lineage>
        <taxon>Bacteria</taxon>
        <taxon>Pseudomonadati</taxon>
        <taxon>Planctomycetota</taxon>
        <taxon>Planctomycetia</taxon>
        <taxon>Gemmatales</taxon>
        <taxon>Gemmataceae</taxon>
        <taxon>Thermogemmata</taxon>
    </lineage>
</organism>
<name>A0A7V8VCI0_9BACT</name>
<keyword evidence="2" id="KW-0223">Dioxygenase</keyword>
<accession>A0A7V8VCI0</accession>
<protein>
    <submittedName>
        <fullName evidence="2">Phytanoyl-CoA dioxygenase family protein</fullName>
    </submittedName>
</protein>
<comment type="cofactor">
    <cofactor evidence="1">
        <name>Fe(2+)</name>
        <dbReference type="ChEBI" id="CHEBI:29033"/>
    </cofactor>
</comment>
<dbReference type="InterPro" id="IPR008775">
    <property type="entry name" value="Phytyl_CoA_dOase-like"/>
</dbReference>
<keyword evidence="3" id="KW-1185">Reference proteome</keyword>
<evidence type="ECO:0000313" key="2">
    <source>
        <dbReference type="EMBL" id="MBA2225436.1"/>
    </source>
</evidence>
<dbReference type="AlphaFoldDB" id="A0A7V8VCI0"/>
<dbReference type="RefSeq" id="WP_194536860.1">
    <property type="nucleotide sequence ID" value="NZ_JACEFB010000002.1"/>
</dbReference>
<dbReference type="GO" id="GO:0016706">
    <property type="term" value="F:2-oxoglutarate-dependent dioxygenase activity"/>
    <property type="evidence" value="ECO:0007669"/>
    <property type="project" value="UniProtKB-ARBA"/>
</dbReference>
<sequence length="281" mass="31779">MTASTPPTTFQTIPGHDELSAIPRDLSFHPCDTTGPFQVLSREQVERFNRDGYLMPFRIFSESEMAEIRQYFDRLLQRYLAEGKDSYSISSAHLRHGRVWDILTHPRIVAIVRDLLGPSVIAWGSHFFCKLPGDGKVVSWHQDASYWPLTPSKAVTVWLAIDDADRDNGCMKYIPGTHVLGHLTYQLTENDPAYVLNQVVPEVEKYGEPVYVELRAGEASLHSDLLLHGSEANYSARRRCGLTLRYTSGDVRAYLGWDQKGVVVAGEPPPHWANRTRPVED</sequence>
<evidence type="ECO:0000313" key="3">
    <source>
        <dbReference type="Proteomes" id="UP000542342"/>
    </source>
</evidence>
<dbReference type="Proteomes" id="UP000542342">
    <property type="component" value="Unassembled WGS sequence"/>
</dbReference>
<gene>
    <name evidence="2" type="ORF">H0921_04570</name>
</gene>
<dbReference type="GO" id="GO:0005506">
    <property type="term" value="F:iron ion binding"/>
    <property type="evidence" value="ECO:0007669"/>
    <property type="project" value="UniProtKB-ARBA"/>
</dbReference>
<dbReference type="SUPFAM" id="SSF51197">
    <property type="entry name" value="Clavaminate synthase-like"/>
    <property type="match status" value="1"/>
</dbReference>
<dbReference type="PANTHER" id="PTHR20883:SF48">
    <property type="entry name" value="ECTOINE DIOXYGENASE"/>
    <property type="match status" value="1"/>
</dbReference>
<dbReference type="Gene3D" id="2.60.120.620">
    <property type="entry name" value="q2cbj1_9rhob like domain"/>
    <property type="match status" value="1"/>
</dbReference>
<dbReference type="Pfam" id="PF05721">
    <property type="entry name" value="PhyH"/>
    <property type="match status" value="1"/>
</dbReference>
<keyword evidence="2" id="KW-0560">Oxidoreductase</keyword>
<reference evidence="2 3" key="1">
    <citation type="submission" date="2020-07" db="EMBL/GenBank/DDBJ databases">
        <title>Thermogemmata thermophila gen. nov., sp. nov., a novel moderate thermophilic planctomycete from a Kamchatka hot spring.</title>
        <authorList>
            <person name="Elcheninov A.G."/>
            <person name="Podosokorskaya O.A."/>
            <person name="Kovaleva O.L."/>
            <person name="Novikov A."/>
            <person name="Bonch-Osmolovskaya E.A."/>
            <person name="Toshchakov S.V."/>
            <person name="Kublanov I.V."/>
        </authorList>
    </citation>
    <scope>NUCLEOTIDE SEQUENCE [LARGE SCALE GENOMIC DNA]</scope>
    <source>
        <strain evidence="2 3">2918</strain>
    </source>
</reference>
<dbReference type="EMBL" id="JACEFB010000002">
    <property type="protein sequence ID" value="MBA2225436.1"/>
    <property type="molecule type" value="Genomic_DNA"/>
</dbReference>